<accession>C8XED8</accession>
<gene>
    <name evidence="8" type="ordered locus">Namu_1395</name>
</gene>
<dbReference type="PANTHER" id="PTHR43289:SF6">
    <property type="entry name" value="SERINE_THREONINE-PROTEIN KINASE NEKL-3"/>
    <property type="match status" value="1"/>
</dbReference>
<evidence type="ECO:0000256" key="3">
    <source>
        <dbReference type="ARBA" id="ARBA00022679"/>
    </source>
</evidence>
<dbReference type="Pfam" id="PF00069">
    <property type="entry name" value="Pkinase"/>
    <property type="match status" value="1"/>
</dbReference>
<dbReference type="SUPFAM" id="SSF56112">
    <property type="entry name" value="Protein kinase-like (PK-like)"/>
    <property type="match status" value="1"/>
</dbReference>
<reference evidence="8 9" key="2">
    <citation type="journal article" date="2010" name="Stand. Genomic Sci.">
        <title>Complete genome sequence of Nakamurella multipartita type strain (Y-104).</title>
        <authorList>
            <person name="Tice H."/>
            <person name="Mayilraj S."/>
            <person name="Sims D."/>
            <person name="Lapidus A."/>
            <person name="Nolan M."/>
            <person name="Lucas S."/>
            <person name="Glavina Del Rio T."/>
            <person name="Copeland A."/>
            <person name="Cheng J.F."/>
            <person name="Meincke L."/>
            <person name="Bruce D."/>
            <person name="Goodwin L."/>
            <person name="Pitluck S."/>
            <person name="Ivanova N."/>
            <person name="Mavromatis K."/>
            <person name="Ovchinnikova G."/>
            <person name="Pati A."/>
            <person name="Chen A."/>
            <person name="Palaniappan K."/>
            <person name="Land M."/>
            <person name="Hauser L."/>
            <person name="Chang Y.J."/>
            <person name="Jeffries C.D."/>
            <person name="Detter J.C."/>
            <person name="Brettin T."/>
            <person name="Rohde M."/>
            <person name="Goker M."/>
            <person name="Bristow J."/>
            <person name="Eisen J.A."/>
            <person name="Markowitz V."/>
            <person name="Hugenholtz P."/>
            <person name="Kyrpides N.C."/>
            <person name="Klenk H.P."/>
            <person name="Chen F."/>
        </authorList>
    </citation>
    <scope>NUCLEOTIDE SEQUENCE [LARGE SCALE GENOMIC DNA]</scope>
    <source>
        <strain evidence="9">ATCC 700099 / DSM 44233 / CIP 104796 / JCM 9543 / NBRC 105858 / Y-104</strain>
    </source>
</reference>
<keyword evidence="2 8" id="KW-0723">Serine/threonine-protein kinase</keyword>
<keyword evidence="9" id="KW-1185">Reference proteome</keyword>
<organism evidence="8 9">
    <name type="scientific">Nakamurella multipartita (strain ATCC 700099 / DSM 44233 / CIP 104796 / JCM 9543 / NBRC 105858 / Y-104)</name>
    <name type="common">Microsphaera multipartita</name>
    <dbReference type="NCBI Taxonomy" id="479431"/>
    <lineage>
        <taxon>Bacteria</taxon>
        <taxon>Bacillati</taxon>
        <taxon>Actinomycetota</taxon>
        <taxon>Actinomycetes</taxon>
        <taxon>Nakamurellales</taxon>
        <taxon>Nakamurellaceae</taxon>
        <taxon>Nakamurella</taxon>
    </lineage>
</organism>
<dbReference type="PANTHER" id="PTHR43289">
    <property type="entry name" value="MITOGEN-ACTIVATED PROTEIN KINASE KINASE KINASE 20-RELATED"/>
    <property type="match status" value="1"/>
</dbReference>
<evidence type="ECO:0000256" key="2">
    <source>
        <dbReference type="ARBA" id="ARBA00022527"/>
    </source>
</evidence>
<protein>
    <recommendedName>
        <fullName evidence="1">non-specific serine/threonine protein kinase</fullName>
        <ecNumber evidence="1">2.7.11.1</ecNumber>
    </recommendedName>
</protein>
<proteinExistence type="predicted"/>
<feature type="domain" description="Protein kinase" evidence="7">
    <location>
        <begin position="17"/>
        <end position="271"/>
    </location>
</feature>
<dbReference type="eggNOG" id="COG0515">
    <property type="taxonomic scope" value="Bacteria"/>
</dbReference>
<dbReference type="GO" id="GO:0005524">
    <property type="term" value="F:ATP binding"/>
    <property type="evidence" value="ECO:0007669"/>
    <property type="project" value="UniProtKB-KW"/>
</dbReference>
<dbReference type="RefSeq" id="WP_015746703.1">
    <property type="nucleotide sequence ID" value="NC_013235.1"/>
</dbReference>
<dbReference type="GO" id="GO:0004674">
    <property type="term" value="F:protein serine/threonine kinase activity"/>
    <property type="evidence" value="ECO:0007669"/>
    <property type="project" value="UniProtKB-KW"/>
</dbReference>
<dbReference type="SMART" id="SM00220">
    <property type="entry name" value="S_TKc"/>
    <property type="match status" value="1"/>
</dbReference>
<evidence type="ECO:0000256" key="6">
    <source>
        <dbReference type="ARBA" id="ARBA00022840"/>
    </source>
</evidence>
<dbReference type="InterPro" id="IPR008271">
    <property type="entry name" value="Ser/Thr_kinase_AS"/>
</dbReference>
<keyword evidence="5 8" id="KW-0418">Kinase</keyword>
<dbReference type="PROSITE" id="PS50011">
    <property type="entry name" value="PROTEIN_KINASE_DOM"/>
    <property type="match status" value="1"/>
</dbReference>
<dbReference type="AlphaFoldDB" id="C8XED8"/>
<evidence type="ECO:0000313" key="8">
    <source>
        <dbReference type="EMBL" id="ACV77796.1"/>
    </source>
</evidence>
<evidence type="ECO:0000256" key="5">
    <source>
        <dbReference type="ARBA" id="ARBA00022777"/>
    </source>
</evidence>
<dbReference type="Proteomes" id="UP000002218">
    <property type="component" value="Chromosome"/>
</dbReference>
<evidence type="ECO:0000313" key="9">
    <source>
        <dbReference type="Proteomes" id="UP000002218"/>
    </source>
</evidence>
<dbReference type="EMBL" id="CP001737">
    <property type="protein sequence ID" value="ACV77796.1"/>
    <property type="molecule type" value="Genomic_DNA"/>
</dbReference>
<dbReference type="HOGENOM" id="CLU_1015000_0_0_11"/>
<dbReference type="Gene3D" id="3.30.200.20">
    <property type="entry name" value="Phosphorylase Kinase, domain 1"/>
    <property type="match status" value="1"/>
</dbReference>
<evidence type="ECO:0000259" key="7">
    <source>
        <dbReference type="PROSITE" id="PS50011"/>
    </source>
</evidence>
<reference evidence="9" key="1">
    <citation type="submission" date="2009-09" db="EMBL/GenBank/DDBJ databases">
        <title>The complete genome of Nakamurella multipartita DSM 44233.</title>
        <authorList>
            <consortium name="US DOE Joint Genome Institute (JGI-PGF)"/>
            <person name="Lucas S."/>
            <person name="Copeland A."/>
            <person name="Lapidus A."/>
            <person name="Glavina del Rio T."/>
            <person name="Dalin E."/>
            <person name="Tice H."/>
            <person name="Bruce D."/>
            <person name="Goodwin L."/>
            <person name="Pitluck S."/>
            <person name="Kyrpides N."/>
            <person name="Mavromatis K."/>
            <person name="Ivanova N."/>
            <person name="Ovchinnikova G."/>
            <person name="Sims D."/>
            <person name="Meincke L."/>
            <person name="Brettin T."/>
            <person name="Detter J.C."/>
            <person name="Han C."/>
            <person name="Larimer F."/>
            <person name="Land M."/>
            <person name="Hauser L."/>
            <person name="Markowitz V."/>
            <person name="Cheng J.-F."/>
            <person name="Hugenholtz P."/>
            <person name="Woyke T."/>
            <person name="Wu D."/>
            <person name="Klenk H.-P."/>
            <person name="Eisen J.A."/>
        </authorList>
    </citation>
    <scope>NUCLEOTIDE SEQUENCE [LARGE SCALE GENOMIC DNA]</scope>
    <source>
        <strain evidence="9">ATCC 700099 / DSM 44233 / CIP 104796 / JCM 9543 / NBRC 105858 / Y-104</strain>
    </source>
</reference>
<evidence type="ECO:0000256" key="4">
    <source>
        <dbReference type="ARBA" id="ARBA00022741"/>
    </source>
</evidence>
<dbReference type="PROSITE" id="PS00108">
    <property type="entry name" value="PROTEIN_KINASE_ST"/>
    <property type="match status" value="1"/>
</dbReference>
<dbReference type="InterPro" id="IPR011009">
    <property type="entry name" value="Kinase-like_dom_sf"/>
</dbReference>
<sequence>MVLQDTPAQAVPVLADFRVIRLIGEGNHGRFYLAQPPARLGIDDEYVAVKVFAGQCSEDAYRRGTRELRAFAAVASPYLARVYDAVLEDNFMYAMEYFPLGSLSAPARPLTRDEVLRAVEHAARAVHDLHEAGMAHGDVKPGNVMVHDGGGKLSDLGLARVFNAGAALTGMAPETSVEYLDPSLLLGEPPSRATDIWALGATLHRALSGAGLYGELPEHQPLLAIRRVQSSAPTVHPSLTPAEAELVLSCLAPLDTRPATAAEVADRIAALRSA</sequence>
<dbReference type="STRING" id="479431.Namu_1395"/>
<dbReference type="InParanoid" id="C8XED8"/>
<dbReference type="InterPro" id="IPR000719">
    <property type="entry name" value="Prot_kinase_dom"/>
</dbReference>
<keyword evidence="6" id="KW-0067">ATP-binding</keyword>
<keyword evidence="4" id="KW-0547">Nucleotide-binding</keyword>
<dbReference type="EC" id="2.7.11.1" evidence="1"/>
<keyword evidence="3" id="KW-0808">Transferase</keyword>
<evidence type="ECO:0000256" key="1">
    <source>
        <dbReference type="ARBA" id="ARBA00012513"/>
    </source>
</evidence>
<dbReference type="KEGG" id="nml:Namu_1395"/>
<dbReference type="Gene3D" id="1.10.510.10">
    <property type="entry name" value="Transferase(Phosphotransferase) domain 1"/>
    <property type="match status" value="1"/>
</dbReference>
<name>C8XED8_NAKMY</name>
<dbReference type="CDD" id="cd14014">
    <property type="entry name" value="STKc_PknB_like"/>
    <property type="match status" value="1"/>
</dbReference>